<dbReference type="AlphaFoldDB" id="A0AA48MCW2"/>
<keyword evidence="3" id="KW-1185">Reference proteome</keyword>
<dbReference type="EMBL" id="OY569118">
    <property type="protein sequence ID" value="CAJ1003911.1"/>
    <property type="molecule type" value="Genomic_DNA"/>
</dbReference>
<dbReference type="PANTHER" id="PTHR36180:SF2">
    <property type="entry name" value="BRO FAMILY PROTEIN"/>
    <property type="match status" value="1"/>
</dbReference>
<protein>
    <submittedName>
        <fullName evidence="2">Phage repressor protein/antirepressor Ant</fullName>
    </submittedName>
</protein>
<dbReference type="KEGG" id="bayd:BSPP4475_16425"/>
<accession>A0AA48MCW2</accession>
<dbReference type="Pfam" id="PF03374">
    <property type="entry name" value="ANT"/>
    <property type="match status" value="1"/>
</dbReference>
<evidence type="ECO:0000313" key="3">
    <source>
        <dbReference type="Proteomes" id="UP001189619"/>
    </source>
</evidence>
<evidence type="ECO:0000313" key="2">
    <source>
        <dbReference type="EMBL" id="CAJ1003911.1"/>
    </source>
</evidence>
<dbReference type="RefSeq" id="WP_304414666.1">
    <property type="nucleotide sequence ID" value="NZ_OY569118.1"/>
</dbReference>
<gene>
    <name evidence="2" type="ORF">BSPP4475_16425</name>
</gene>
<proteinExistence type="predicted"/>
<dbReference type="InterPro" id="IPR005039">
    <property type="entry name" value="Ant_C"/>
</dbReference>
<sequence>MQALQNVFRFQDKQVRVVLRDGEPWFVAKDVCDILEHSNASKAVKDLVDEDDLTAGYPIVDALGRTQHVTVINESGLYSLILGSRKPEAKAFKRWITHEVIPSIRKHGAYMTPETIEKTLTVPDFIIGLATRLKEEQKARIAAETKALVLEQRVAEYEPKITYLDQILQSKDTVTITQIAKDYGMSGQKLNQILNEEGVQYKQNGQWLLYRKHQDKGYTKSHTVDVVHSDGSRTVKMNTRWTQKGRLFIHELLTKRGIVAMIDRKDIGA</sequence>
<dbReference type="PANTHER" id="PTHR36180">
    <property type="entry name" value="DNA-BINDING PROTEIN-RELATED-RELATED"/>
    <property type="match status" value="1"/>
</dbReference>
<dbReference type="Pfam" id="PF02498">
    <property type="entry name" value="Bro-N"/>
    <property type="match status" value="1"/>
</dbReference>
<reference evidence="2" key="1">
    <citation type="submission" date="2023-07" db="EMBL/GenBank/DDBJ databases">
        <authorList>
            <person name="Ivanov I."/>
            <person name="Teneva D."/>
            <person name="Stoikov I."/>
        </authorList>
    </citation>
    <scope>NUCLEOTIDE SEQUENCE</scope>
    <source>
        <strain evidence="2">4475</strain>
    </source>
</reference>
<feature type="domain" description="Bro-N" evidence="1">
    <location>
        <begin position="1"/>
        <end position="108"/>
    </location>
</feature>
<name>A0AA48MCW2_9BACL</name>
<evidence type="ECO:0000259" key="1">
    <source>
        <dbReference type="PROSITE" id="PS51750"/>
    </source>
</evidence>
<dbReference type="InterPro" id="IPR003497">
    <property type="entry name" value="BRO_N_domain"/>
</dbReference>
<dbReference type="Proteomes" id="UP001189619">
    <property type="component" value="Chromosome"/>
</dbReference>
<dbReference type="SMART" id="SM01040">
    <property type="entry name" value="Bro-N"/>
    <property type="match status" value="1"/>
</dbReference>
<dbReference type="GO" id="GO:0003677">
    <property type="term" value="F:DNA binding"/>
    <property type="evidence" value="ECO:0007669"/>
    <property type="project" value="InterPro"/>
</dbReference>
<dbReference type="PROSITE" id="PS51750">
    <property type="entry name" value="BRO_N"/>
    <property type="match status" value="1"/>
</dbReference>
<organism evidence="2 3">
    <name type="scientific">Brevibacillus aydinogluensis</name>
    <dbReference type="NCBI Taxonomy" id="927786"/>
    <lineage>
        <taxon>Bacteria</taxon>
        <taxon>Bacillati</taxon>
        <taxon>Bacillota</taxon>
        <taxon>Bacilli</taxon>
        <taxon>Bacillales</taxon>
        <taxon>Paenibacillaceae</taxon>
        <taxon>Brevibacillus</taxon>
    </lineage>
</organism>